<accession>A0AAV4LYX4</accession>
<dbReference type="Proteomes" id="UP001497744">
    <property type="component" value="Unassembled WGS sequence"/>
</dbReference>
<dbReference type="RefSeq" id="XP_067717209.1">
    <property type="nucleotide sequence ID" value="XM_067861108.1"/>
</dbReference>
<reference evidence="1 2" key="1">
    <citation type="submission" date="2021-06" db="EMBL/GenBank/DDBJ databases">
        <title>Genome sequence of Babesia caballi.</title>
        <authorList>
            <person name="Yamagishi J."/>
            <person name="Kidaka T."/>
            <person name="Ochi A."/>
        </authorList>
    </citation>
    <scope>NUCLEOTIDE SEQUENCE [LARGE SCALE GENOMIC DNA]</scope>
    <source>
        <strain evidence="1">USDA-D6B2</strain>
    </source>
</reference>
<comment type="caution">
    <text evidence="1">The sequence shown here is derived from an EMBL/GenBank/DDBJ whole genome shotgun (WGS) entry which is preliminary data.</text>
</comment>
<dbReference type="AlphaFoldDB" id="A0AAV4LYX4"/>
<gene>
    <name evidence="1" type="ORF">BcabD6B2_45750</name>
</gene>
<evidence type="ECO:0000313" key="1">
    <source>
        <dbReference type="EMBL" id="GIX65140.1"/>
    </source>
</evidence>
<dbReference type="EMBL" id="BPLF01000004">
    <property type="protein sequence ID" value="GIX65140.1"/>
    <property type="molecule type" value="Genomic_DNA"/>
</dbReference>
<dbReference type="GeneID" id="94196621"/>
<keyword evidence="2" id="KW-1185">Reference proteome</keyword>
<organism evidence="1 2">
    <name type="scientific">Babesia caballi</name>
    <dbReference type="NCBI Taxonomy" id="5871"/>
    <lineage>
        <taxon>Eukaryota</taxon>
        <taxon>Sar</taxon>
        <taxon>Alveolata</taxon>
        <taxon>Apicomplexa</taxon>
        <taxon>Aconoidasida</taxon>
        <taxon>Piroplasmida</taxon>
        <taxon>Babesiidae</taxon>
        <taxon>Babesia</taxon>
    </lineage>
</organism>
<sequence>MTHDVPAAYRRKRALPNLVESIYGTRRQPFVERVGEVDALLLRILGRREGRHVVGVDEFHDLQQLIAGASATASDLSTDILKRTVPDVQLARRQLRKPLPQSLATSEQSLVVSTTYLAQNLLEIVAQLVRSDLATVAEGEDTAISSAAKGQVLVHQQRSGVVLLRKVLLNLGDEIRRLQTAGPHDNPTGDRLGLASGDVPHGAVALPDGTHLLPQHDVGVRFPQHAVGVTRIAGRKRRQQPLTALHDDYFRIGYKRREGSGDEVVEEQGNFPRRLNASRPTADDDNVKQPPFLAFTGTRQRRGFQVGDYPLVYALRMFHLLQKECMLVHTGNAEGVGFSTDGHD</sequence>
<proteinExistence type="predicted"/>
<name>A0AAV4LYX4_BABCB</name>
<evidence type="ECO:0000313" key="2">
    <source>
        <dbReference type="Proteomes" id="UP001497744"/>
    </source>
</evidence>
<protein>
    <submittedName>
        <fullName evidence="1">Arrestin domain protein</fullName>
    </submittedName>
</protein>